<dbReference type="EMBL" id="MCFG01000128">
    <property type="protein sequence ID" value="ORX81045.1"/>
    <property type="molecule type" value="Genomic_DNA"/>
</dbReference>
<gene>
    <name evidence="3" type="ORF">BCR32DRAFT_293491</name>
</gene>
<keyword evidence="2" id="KW-0732">Signal</keyword>
<keyword evidence="1" id="KW-1133">Transmembrane helix</keyword>
<proteinExistence type="predicted"/>
<feature type="signal peptide" evidence="2">
    <location>
        <begin position="1"/>
        <end position="24"/>
    </location>
</feature>
<sequence length="299" mass="35096">MCKMQNELYFLIITLLTVIKNVYCERGLSKTNYTMSFFESLEIKDCKSDKDCPEYSNGCYFLNVSNEKIGICNVYMFCHKKGNCLKLSLGEFEKEYEYRWPYYKTESYDILELFMNSCNSKYLSSEVNDENIKPLFIDNDNTVEEYLYTDTNNKDDYGIYESCYNQIIRGETCENNSNCFSNICNENKICEVDTNNQAYVCTLAFNENGNHSIRCLLMNQEICEKNNECLSNICDSNYRICVSKDSKKTFFEKASTFFNNNIKILTITFFGIFFITCIIFRIYHLVSNSKEIVLAPMEY</sequence>
<keyword evidence="1" id="KW-0472">Membrane</keyword>
<dbReference type="OrthoDB" id="2146065at2759"/>
<reference evidence="3 4" key="1">
    <citation type="submission" date="2016-08" db="EMBL/GenBank/DDBJ databases">
        <title>A Parts List for Fungal Cellulosomes Revealed by Comparative Genomics.</title>
        <authorList>
            <consortium name="DOE Joint Genome Institute"/>
            <person name="Haitjema C.H."/>
            <person name="Gilmore S.P."/>
            <person name="Henske J.K."/>
            <person name="Solomon K.V."/>
            <person name="De Groot R."/>
            <person name="Kuo A."/>
            <person name="Mondo S.J."/>
            <person name="Salamov A.A."/>
            <person name="Labutti K."/>
            <person name="Zhao Z."/>
            <person name="Chiniquy J."/>
            <person name="Barry K."/>
            <person name="Brewer H.M."/>
            <person name="Purvine S.O."/>
            <person name="Wright A.T."/>
            <person name="Boxma B."/>
            <person name="Van Alen T."/>
            <person name="Hackstein J.H."/>
            <person name="Baker S.E."/>
            <person name="Grigoriev I.V."/>
            <person name="O'Malley M.A."/>
        </authorList>
    </citation>
    <scope>NUCLEOTIDE SEQUENCE [LARGE SCALE GENOMIC DNA]</scope>
    <source>
        <strain evidence="3 4">S4</strain>
    </source>
</reference>
<organism evidence="3 4">
    <name type="scientific">Anaeromyces robustus</name>
    <dbReference type="NCBI Taxonomy" id="1754192"/>
    <lineage>
        <taxon>Eukaryota</taxon>
        <taxon>Fungi</taxon>
        <taxon>Fungi incertae sedis</taxon>
        <taxon>Chytridiomycota</taxon>
        <taxon>Chytridiomycota incertae sedis</taxon>
        <taxon>Neocallimastigomycetes</taxon>
        <taxon>Neocallimastigales</taxon>
        <taxon>Neocallimastigaceae</taxon>
        <taxon>Anaeromyces</taxon>
    </lineage>
</organism>
<evidence type="ECO:0008006" key="5">
    <source>
        <dbReference type="Google" id="ProtNLM"/>
    </source>
</evidence>
<evidence type="ECO:0000313" key="4">
    <source>
        <dbReference type="Proteomes" id="UP000193944"/>
    </source>
</evidence>
<accession>A0A1Y1X5W1</accession>
<keyword evidence="1" id="KW-0812">Transmembrane</keyword>
<dbReference type="Proteomes" id="UP000193944">
    <property type="component" value="Unassembled WGS sequence"/>
</dbReference>
<feature type="transmembrane region" description="Helical" evidence="1">
    <location>
        <begin position="264"/>
        <end position="283"/>
    </location>
</feature>
<reference evidence="3 4" key="2">
    <citation type="submission" date="2016-08" db="EMBL/GenBank/DDBJ databases">
        <title>Pervasive Adenine N6-methylation of Active Genes in Fungi.</title>
        <authorList>
            <consortium name="DOE Joint Genome Institute"/>
            <person name="Mondo S.J."/>
            <person name="Dannebaum R.O."/>
            <person name="Kuo R.C."/>
            <person name="Labutti K."/>
            <person name="Haridas S."/>
            <person name="Kuo A."/>
            <person name="Salamov A."/>
            <person name="Ahrendt S.R."/>
            <person name="Lipzen A."/>
            <person name="Sullivan W."/>
            <person name="Andreopoulos W.B."/>
            <person name="Clum A."/>
            <person name="Lindquist E."/>
            <person name="Daum C."/>
            <person name="Ramamoorthy G.K."/>
            <person name="Gryganskyi A."/>
            <person name="Culley D."/>
            <person name="Magnuson J.K."/>
            <person name="James T.Y."/>
            <person name="O'Malley M.A."/>
            <person name="Stajich J.E."/>
            <person name="Spatafora J.W."/>
            <person name="Visel A."/>
            <person name="Grigoriev I.V."/>
        </authorList>
    </citation>
    <scope>NUCLEOTIDE SEQUENCE [LARGE SCALE GENOMIC DNA]</scope>
    <source>
        <strain evidence="3 4">S4</strain>
    </source>
</reference>
<dbReference type="AlphaFoldDB" id="A0A1Y1X5W1"/>
<name>A0A1Y1X5W1_9FUNG</name>
<evidence type="ECO:0000256" key="2">
    <source>
        <dbReference type="SAM" id="SignalP"/>
    </source>
</evidence>
<protein>
    <recommendedName>
        <fullName evidence="5">Dickkopf N-terminal cysteine-rich domain-containing protein</fullName>
    </recommendedName>
</protein>
<comment type="caution">
    <text evidence="3">The sequence shown here is derived from an EMBL/GenBank/DDBJ whole genome shotgun (WGS) entry which is preliminary data.</text>
</comment>
<evidence type="ECO:0000313" key="3">
    <source>
        <dbReference type="EMBL" id="ORX81045.1"/>
    </source>
</evidence>
<evidence type="ECO:0000256" key="1">
    <source>
        <dbReference type="SAM" id="Phobius"/>
    </source>
</evidence>
<feature type="chain" id="PRO_5012779147" description="Dickkopf N-terminal cysteine-rich domain-containing protein" evidence="2">
    <location>
        <begin position="25"/>
        <end position="299"/>
    </location>
</feature>
<keyword evidence="4" id="KW-1185">Reference proteome</keyword>